<comment type="caution">
    <text evidence="3">The sequence shown here is derived from an EMBL/GenBank/DDBJ whole genome shotgun (WGS) entry which is preliminary data.</text>
</comment>
<gene>
    <name evidence="3" type="ORF">TEA_015069</name>
</gene>
<keyword evidence="2" id="KW-0732">Signal</keyword>
<keyword evidence="4" id="KW-1185">Reference proteome</keyword>
<protein>
    <submittedName>
        <fullName evidence="3">Uncharacterized protein</fullName>
    </submittedName>
</protein>
<organism evidence="3 4">
    <name type="scientific">Camellia sinensis var. sinensis</name>
    <name type="common">China tea</name>
    <dbReference type="NCBI Taxonomy" id="542762"/>
    <lineage>
        <taxon>Eukaryota</taxon>
        <taxon>Viridiplantae</taxon>
        <taxon>Streptophyta</taxon>
        <taxon>Embryophyta</taxon>
        <taxon>Tracheophyta</taxon>
        <taxon>Spermatophyta</taxon>
        <taxon>Magnoliopsida</taxon>
        <taxon>eudicotyledons</taxon>
        <taxon>Gunneridae</taxon>
        <taxon>Pentapetalae</taxon>
        <taxon>asterids</taxon>
        <taxon>Ericales</taxon>
        <taxon>Theaceae</taxon>
        <taxon>Camellia</taxon>
    </lineage>
</organism>
<dbReference type="Proteomes" id="UP000306102">
    <property type="component" value="Unassembled WGS sequence"/>
</dbReference>
<feature type="chain" id="PRO_5020582796" evidence="2">
    <location>
        <begin position="29"/>
        <end position="143"/>
    </location>
</feature>
<feature type="signal peptide" evidence="2">
    <location>
        <begin position="1"/>
        <end position="28"/>
    </location>
</feature>
<accession>A0A4S4DY98</accession>
<dbReference type="EMBL" id="SDRB02009317">
    <property type="protein sequence ID" value="THG08411.1"/>
    <property type="molecule type" value="Genomic_DNA"/>
</dbReference>
<evidence type="ECO:0000313" key="4">
    <source>
        <dbReference type="Proteomes" id="UP000306102"/>
    </source>
</evidence>
<feature type="region of interest" description="Disordered" evidence="1">
    <location>
        <begin position="35"/>
        <end position="77"/>
    </location>
</feature>
<evidence type="ECO:0000256" key="1">
    <source>
        <dbReference type="SAM" id="MobiDB-lite"/>
    </source>
</evidence>
<evidence type="ECO:0000256" key="2">
    <source>
        <dbReference type="SAM" id="SignalP"/>
    </source>
</evidence>
<name>A0A4S4DY98_CAMSN</name>
<reference evidence="3 4" key="1">
    <citation type="journal article" date="2018" name="Proc. Natl. Acad. Sci. U.S.A.">
        <title>Draft genome sequence of Camellia sinensis var. sinensis provides insights into the evolution of the tea genome and tea quality.</title>
        <authorList>
            <person name="Wei C."/>
            <person name="Yang H."/>
            <person name="Wang S."/>
            <person name="Zhao J."/>
            <person name="Liu C."/>
            <person name="Gao L."/>
            <person name="Xia E."/>
            <person name="Lu Y."/>
            <person name="Tai Y."/>
            <person name="She G."/>
            <person name="Sun J."/>
            <person name="Cao H."/>
            <person name="Tong W."/>
            <person name="Gao Q."/>
            <person name="Li Y."/>
            <person name="Deng W."/>
            <person name="Jiang X."/>
            <person name="Wang W."/>
            <person name="Chen Q."/>
            <person name="Zhang S."/>
            <person name="Li H."/>
            <person name="Wu J."/>
            <person name="Wang P."/>
            <person name="Li P."/>
            <person name="Shi C."/>
            <person name="Zheng F."/>
            <person name="Jian J."/>
            <person name="Huang B."/>
            <person name="Shan D."/>
            <person name="Shi M."/>
            <person name="Fang C."/>
            <person name="Yue Y."/>
            <person name="Li F."/>
            <person name="Li D."/>
            <person name="Wei S."/>
            <person name="Han B."/>
            <person name="Jiang C."/>
            <person name="Yin Y."/>
            <person name="Xia T."/>
            <person name="Zhang Z."/>
            <person name="Bennetzen J.L."/>
            <person name="Zhao S."/>
            <person name="Wan X."/>
        </authorList>
    </citation>
    <scope>NUCLEOTIDE SEQUENCE [LARGE SCALE GENOMIC DNA]</scope>
    <source>
        <strain evidence="4">cv. Shuchazao</strain>
        <tissue evidence="3">Leaf</tissue>
    </source>
</reference>
<dbReference type="AlphaFoldDB" id="A0A4S4DY98"/>
<proteinExistence type="predicted"/>
<evidence type="ECO:0000313" key="3">
    <source>
        <dbReference type="EMBL" id="THG08411.1"/>
    </source>
</evidence>
<sequence>MKNKAKCPLKLHTFKLIFNLLIIIHTQSHQQSKQDLYGSVLPEPPAKEKEPMLRRRRRIYGGGRSAEEEQDDGGGRGGGGGVMGLNVNICIYIFFPCDAACQLSRKFSSFCCGGGGGSMVVDAARRRSKMMEVAEAAAVVSWA</sequence>